<accession>A0A7J9D7G7</accession>
<dbReference type="OrthoDB" id="1000281at2759"/>
<reference evidence="1 2" key="1">
    <citation type="journal article" date="2019" name="Genome Biol. Evol.">
        <title>Insights into the evolution of the New World diploid cottons (Gossypium, subgenus Houzingenia) based on genome sequencing.</title>
        <authorList>
            <person name="Grover C.E."/>
            <person name="Arick M.A. 2nd"/>
            <person name="Thrash A."/>
            <person name="Conover J.L."/>
            <person name="Sanders W.S."/>
            <person name="Peterson D.G."/>
            <person name="Frelichowski J.E."/>
            <person name="Scheffler J.A."/>
            <person name="Scheffler B.E."/>
            <person name="Wendel J.F."/>
        </authorList>
    </citation>
    <scope>NUCLEOTIDE SEQUENCE [LARGE SCALE GENOMIC DNA]</scope>
    <source>
        <strain evidence="1">5</strain>
        <tissue evidence="1">Leaf</tissue>
    </source>
</reference>
<evidence type="ECO:0000313" key="2">
    <source>
        <dbReference type="Proteomes" id="UP000593579"/>
    </source>
</evidence>
<organism evidence="1 2">
    <name type="scientific">Gossypium gossypioides</name>
    <name type="common">Mexican cotton</name>
    <name type="synonym">Selera gossypioides</name>
    <dbReference type="NCBI Taxonomy" id="34282"/>
    <lineage>
        <taxon>Eukaryota</taxon>
        <taxon>Viridiplantae</taxon>
        <taxon>Streptophyta</taxon>
        <taxon>Embryophyta</taxon>
        <taxon>Tracheophyta</taxon>
        <taxon>Spermatophyta</taxon>
        <taxon>Magnoliopsida</taxon>
        <taxon>eudicotyledons</taxon>
        <taxon>Gunneridae</taxon>
        <taxon>Pentapetalae</taxon>
        <taxon>rosids</taxon>
        <taxon>malvids</taxon>
        <taxon>Malvales</taxon>
        <taxon>Malvaceae</taxon>
        <taxon>Malvoideae</taxon>
        <taxon>Gossypium</taxon>
    </lineage>
</organism>
<dbReference type="Proteomes" id="UP000593579">
    <property type="component" value="Unassembled WGS sequence"/>
</dbReference>
<proteinExistence type="predicted"/>
<sequence>MEKKFLDKVKDNEVVQIWSEKIQQEKGDSLKEGYVSELWDFTHINYMILLRSPNIQADKAYSRAANVPTFLKKLMSITGMNEQWVTTRIKQKGYSKCIP</sequence>
<name>A0A7J9D7G7_GOSGO</name>
<comment type="caution">
    <text evidence="1">The sequence shown here is derived from an EMBL/GenBank/DDBJ whole genome shotgun (WGS) entry which is preliminary data.</text>
</comment>
<keyword evidence="2" id="KW-1185">Reference proteome</keyword>
<protein>
    <submittedName>
        <fullName evidence="1">Uncharacterized protein</fullName>
    </submittedName>
</protein>
<dbReference type="EMBL" id="JABEZY010287908">
    <property type="protein sequence ID" value="MBA0756679.1"/>
    <property type="molecule type" value="Genomic_DNA"/>
</dbReference>
<dbReference type="AlphaFoldDB" id="A0A7J9D7G7"/>
<evidence type="ECO:0000313" key="1">
    <source>
        <dbReference type="EMBL" id="MBA0756679.1"/>
    </source>
</evidence>
<gene>
    <name evidence="1" type="ORF">Gogos_019958</name>
</gene>